<dbReference type="Proteomes" id="UP000663870">
    <property type="component" value="Unassembled WGS sequence"/>
</dbReference>
<dbReference type="AlphaFoldDB" id="A0A815UGC9"/>
<keyword evidence="3" id="KW-1185">Reference proteome</keyword>
<evidence type="ECO:0000313" key="2">
    <source>
        <dbReference type="EMBL" id="CAF1517295.1"/>
    </source>
</evidence>
<protein>
    <submittedName>
        <fullName evidence="2">Uncharacterized protein</fullName>
    </submittedName>
</protein>
<dbReference type="EMBL" id="CAJNOH010001615">
    <property type="protein sequence ID" value="CAF1235331.1"/>
    <property type="molecule type" value="Genomic_DNA"/>
</dbReference>
<accession>A0A815UGC9</accession>
<comment type="caution">
    <text evidence="2">The sequence shown here is derived from an EMBL/GenBank/DDBJ whole genome shotgun (WGS) entry which is preliminary data.</text>
</comment>
<name>A0A815UGC9_9BILA</name>
<evidence type="ECO:0000313" key="1">
    <source>
        <dbReference type="EMBL" id="CAF1235331.1"/>
    </source>
</evidence>
<proteinExistence type="predicted"/>
<evidence type="ECO:0000313" key="3">
    <source>
        <dbReference type="Proteomes" id="UP000663870"/>
    </source>
</evidence>
<reference evidence="2" key="1">
    <citation type="submission" date="2021-02" db="EMBL/GenBank/DDBJ databases">
        <authorList>
            <person name="Nowell W R."/>
        </authorList>
    </citation>
    <scope>NUCLEOTIDE SEQUENCE</scope>
</reference>
<sequence>MKEDLKEHLKVYDDKEENIKKTEFKELQTELLVIGEEWNEIETFKGWIEMALGSEMDSEDDDDNDD</sequence>
<gene>
    <name evidence="2" type="ORF">JXQ802_LOCUS41352</name>
    <name evidence="1" type="ORF">PYM288_LOCUS26596</name>
</gene>
<organism evidence="2 3">
    <name type="scientific">Rotaria sordida</name>
    <dbReference type="NCBI Taxonomy" id="392033"/>
    <lineage>
        <taxon>Eukaryota</taxon>
        <taxon>Metazoa</taxon>
        <taxon>Spiralia</taxon>
        <taxon>Gnathifera</taxon>
        <taxon>Rotifera</taxon>
        <taxon>Eurotatoria</taxon>
        <taxon>Bdelloidea</taxon>
        <taxon>Philodinida</taxon>
        <taxon>Philodinidae</taxon>
        <taxon>Rotaria</taxon>
    </lineage>
</organism>
<dbReference type="Proteomes" id="UP000663854">
    <property type="component" value="Unassembled WGS sequence"/>
</dbReference>
<dbReference type="EMBL" id="CAJNOL010002625">
    <property type="protein sequence ID" value="CAF1517295.1"/>
    <property type="molecule type" value="Genomic_DNA"/>
</dbReference>